<comment type="caution">
    <text evidence="1">The sequence shown here is derived from an EMBL/GenBank/DDBJ whole genome shotgun (WGS) entry which is preliminary data.</text>
</comment>
<protein>
    <submittedName>
        <fullName evidence="1">Uncharacterized protein</fullName>
    </submittedName>
</protein>
<gene>
    <name evidence="1" type="ORF">AB0I59_07700</name>
</gene>
<proteinExistence type="predicted"/>
<sequence length="51" mass="5470">MTTDLHAEAIAYLDLARDALTDPISDPRAGALAARQLIRTAEQALAQFMAT</sequence>
<evidence type="ECO:0000313" key="2">
    <source>
        <dbReference type="Proteomes" id="UP001551675"/>
    </source>
</evidence>
<reference evidence="1 2" key="1">
    <citation type="submission" date="2024-06" db="EMBL/GenBank/DDBJ databases">
        <title>The Natural Products Discovery Center: Release of the First 8490 Sequenced Strains for Exploring Actinobacteria Biosynthetic Diversity.</title>
        <authorList>
            <person name="Kalkreuter E."/>
            <person name="Kautsar S.A."/>
            <person name="Yang D."/>
            <person name="Bader C.D."/>
            <person name="Teijaro C.N."/>
            <person name="Fluegel L."/>
            <person name="Davis C.M."/>
            <person name="Simpson J.R."/>
            <person name="Lauterbach L."/>
            <person name="Steele A.D."/>
            <person name="Gui C."/>
            <person name="Meng S."/>
            <person name="Li G."/>
            <person name="Viehrig K."/>
            <person name="Ye F."/>
            <person name="Su P."/>
            <person name="Kiefer A.F."/>
            <person name="Nichols A."/>
            <person name="Cepeda A.J."/>
            <person name="Yan W."/>
            <person name="Fan B."/>
            <person name="Jiang Y."/>
            <person name="Adhikari A."/>
            <person name="Zheng C.-J."/>
            <person name="Schuster L."/>
            <person name="Cowan T.M."/>
            <person name="Smanski M.J."/>
            <person name="Chevrette M.G."/>
            <person name="De Carvalho L.P.S."/>
            <person name="Shen B."/>
        </authorList>
    </citation>
    <scope>NUCLEOTIDE SEQUENCE [LARGE SCALE GENOMIC DNA]</scope>
    <source>
        <strain evidence="1 2">NPDC050100</strain>
    </source>
</reference>
<accession>A0ABV3GAW0</accession>
<keyword evidence="2" id="KW-1185">Reference proteome</keyword>
<dbReference type="RefSeq" id="WP_358131227.1">
    <property type="nucleotide sequence ID" value="NZ_JBFALK010000003.1"/>
</dbReference>
<dbReference type="EMBL" id="JBFALK010000003">
    <property type="protein sequence ID" value="MEV0968502.1"/>
    <property type="molecule type" value="Genomic_DNA"/>
</dbReference>
<name>A0ABV3GAW0_MICGL</name>
<organism evidence="1 2">
    <name type="scientific">Microtetraspora glauca</name>
    <dbReference type="NCBI Taxonomy" id="1996"/>
    <lineage>
        <taxon>Bacteria</taxon>
        <taxon>Bacillati</taxon>
        <taxon>Actinomycetota</taxon>
        <taxon>Actinomycetes</taxon>
        <taxon>Streptosporangiales</taxon>
        <taxon>Streptosporangiaceae</taxon>
        <taxon>Microtetraspora</taxon>
    </lineage>
</organism>
<evidence type="ECO:0000313" key="1">
    <source>
        <dbReference type="EMBL" id="MEV0968502.1"/>
    </source>
</evidence>
<dbReference type="Proteomes" id="UP001551675">
    <property type="component" value="Unassembled WGS sequence"/>
</dbReference>